<keyword evidence="2" id="KW-1185">Reference proteome</keyword>
<proteinExistence type="predicted"/>
<sequence length="132" mass="15861">MNNIKIFQKFIVYGIYAKSFLLIKKQLLTIQIYNIKDSKKAKMTITNGQKQQKVPKNKKKLLIMYRIDREIKNNKEESKITKNNLKRNTKKQIMETLETIEIMKTIKKIDNQEKDNKKIIIIQDKEEFIIQE</sequence>
<dbReference type="AlphaFoldDB" id="G0R3I5"/>
<dbReference type="InParanoid" id="G0R3I5"/>
<reference evidence="1 2" key="1">
    <citation type="submission" date="2011-07" db="EMBL/GenBank/DDBJ databases">
        <authorList>
            <person name="Coyne R."/>
            <person name="Brami D."/>
            <person name="Johnson J."/>
            <person name="Hostetler J."/>
            <person name="Hannick L."/>
            <person name="Clark T."/>
            <person name="Cassidy-Hanley D."/>
            <person name="Inman J."/>
        </authorList>
    </citation>
    <scope>NUCLEOTIDE SEQUENCE [LARGE SCALE GENOMIC DNA]</scope>
    <source>
        <strain evidence="1 2">G5</strain>
    </source>
</reference>
<dbReference type="Proteomes" id="UP000008983">
    <property type="component" value="Unassembled WGS sequence"/>
</dbReference>
<dbReference type="EMBL" id="GL984303">
    <property type="protein sequence ID" value="EGR27974.1"/>
    <property type="molecule type" value="Genomic_DNA"/>
</dbReference>
<dbReference type="RefSeq" id="XP_004027319.1">
    <property type="nucleotide sequence ID" value="XM_004027270.1"/>
</dbReference>
<protein>
    <submittedName>
        <fullName evidence="1">Uncharacterized protein</fullName>
    </submittedName>
</protein>
<evidence type="ECO:0000313" key="1">
    <source>
        <dbReference type="EMBL" id="EGR27974.1"/>
    </source>
</evidence>
<evidence type="ECO:0000313" key="2">
    <source>
        <dbReference type="Proteomes" id="UP000008983"/>
    </source>
</evidence>
<organism evidence="1 2">
    <name type="scientific">Ichthyophthirius multifiliis</name>
    <name type="common">White spot disease agent</name>
    <name type="synonym">Ich</name>
    <dbReference type="NCBI Taxonomy" id="5932"/>
    <lineage>
        <taxon>Eukaryota</taxon>
        <taxon>Sar</taxon>
        <taxon>Alveolata</taxon>
        <taxon>Ciliophora</taxon>
        <taxon>Intramacronucleata</taxon>
        <taxon>Oligohymenophorea</taxon>
        <taxon>Hymenostomatida</taxon>
        <taxon>Ophryoglenina</taxon>
        <taxon>Ichthyophthirius</taxon>
    </lineage>
</organism>
<accession>G0R3I5</accession>
<dbReference type="GeneID" id="14904049"/>
<name>G0R3I5_ICHMU</name>
<gene>
    <name evidence="1" type="ORF">IMG5_185570</name>
</gene>